<dbReference type="Pfam" id="PF20233">
    <property type="entry name" value="DUF6590"/>
    <property type="match status" value="1"/>
</dbReference>
<dbReference type="AlphaFoldDB" id="A0AAN8A0F0"/>
<evidence type="ECO:0000256" key="1">
    <source>
        <dbReference type="SAM" id="MobiDB-lite"/>
    </source>
</evidence>
<evidence type="ECO:0000259" key="2">
    <source>
        <dbReference type="Pfam" id="PF20233"/>
    </source>
</evidence>
<organism evidence="3 4">
    <name type="scientific">Elasticomyces elasticus</name>
    <dbReference type="NCBI Taxonomy" id="574655"/>
    <lineage>
        <taxon>Eukaryota</taxon>
        <taxon>Fungi</taxon>
        <taxon>Dikarya</taxon>
        <taxon>Ascomycota</taxon>
        <taxon>Pezizomycotina</taxon>
        <taxon>Dothideomycetes</taxon>
        <taxon>Dothideomycetidae</taxon>
        <taxon>Mycosphaerellales</taxon>
        <taxon>Teratosphaeriaceae</taxon>
        <taxon>Elasticomyces</taxon>
    </lineage>
</organism>
<dbReference type="InterPro" id="IPR046497">
    <property type="entry name" value="DUF6590"/>
</dbReference>
<feature type="domain" description="DUF6590" evidence="2">
    <location>
        <begin position="151"/>
        <end position="300"/>
    </location>
</feature>
<name>A0AAN8A0F0_9PEZI</name>
<dbReference type="PANTHER" id="PTHR35391:SF5">
    <property type="entry name" value="DUF6590 DOMAIN-CONTAINING PROTEIN"/>
    <property type="match status" value="1"/>
</dbReference>
<feature type="region of interest" description="Disordered" evidence="1">
    <location>
        <begin position="167"/>
        <end position="186"/>
    </location>
</feature>
<gene>
    <name evidence="3" type="ORF">LTR97_008617</name>
</gene>
<dbReference type="PANTHER" id="PTHR35391">
    <property type="entry name" value="C2H2-TYPE DOMAIN-CONTAINING PROTEIN-RELATED"/>
    <property type="match status" value="1"/>
</dbReference>
<feature type="compositionally biased region" description="Polar residues" evidence="1">
    <location>
        <begin position="43"/>
        <end position="71"/>
    </location>
</feature>
<feature type="compositionally biased region" description="Polar residues" evidence="1">
    <location>
        <begin position="171"/>
        <end position="186"/>
    </location>
</feature>
<protein>
    <recommendedName>
        <fullName evidence="2">DUF6590 domain-containing protein</fullName>
    </recommendedName>
</protein>
<reference evidence="3" key="1">
    <citation type="submission" date="2023-08" db="EMBL/GenBank/DDBJ databases">
        <title>Black Yeasts Isolated from many extreme environments.</title>
        <authorList>
            <person name="Coleine C."/>
            <person name="Stajich J.E."/>
            <person name="Selbmann L."/>
        </authorList>
    </citation>
    <scope>NUCLEOTIDE SEQUENCE</scope>
    <source>
        <strain evidence="3">CCFEE 5810</strain>
    </source>
</reference>
<feature type="region of interest" description="Disordered" evidence="1">
    <location>
        <begin position="43"/>
        <end position="72"/>
    </location>
</feature>
<comment type="caution">
    <text evidence="3">The sequence shown here is derived from an EMBL/GenBank/DDBJ whole genome shotgun (WGS) entry which is preliminary data.</text>
</comment>
<evidence type="ECO:0000313" key="3">
    <source>
        <dbReference type="EMBL" id="KAK5696197.1"/>
    </source>
</evidence>
<feature type="region of interest" description="Disordered" evidence="1">
    <location>
        <begin position="95"/>
        <end position="136"/>
    </location>
</feature>
<feature type="compositionally biased region" description="Polar residues" evidence="1">
    <location>
        <begin position="96"/>
        <end position="110"/>
    </location>
</feature>
<evidence type="ECO:0000313" key="4">
    <source>
        <dbReference type="Proteomes" id="UP001310594"/>
    </source>
</evidence>
<sequence>MAAQYASRNEAGEEDKSAFQFQLDQLDGVPTLAGASSSELIATHGSTNTITGRTSRLQHTAGESSRLTGQSYGRPLPYHVSERPPLPDLARFSFEPATSQQQDPHPTTMLTPPKGMNPGAANYSPSPPKPAPVTKSDRLLRESYQKRKYPRKYFVQGRVFQALWTEESEKPQNTSDVGSGAWSRNSYGQDVYTTPRRFVVVKEGEWSCTVLPITTYGTQGMRKSGVRIPDHGIIYTGKTAPVATDVPSTGPQMQRYPVRVEPDDKTEKLDPLSRIDYSKQHTIDHKRRIRPIGMVNVSLEHLLAQYEQVSFSNDGRGRRRIDSVLSASGPTSPVDVVGNNPVDFLAQKAVRDLMSIGWTLADATLAVGLAPANMSATSPVGSQ</sequence>
<dbReference type="Proteomes" id="UP001310594">
    <property type="component" value="Unassembled WGS sequence"/>
</dbReference>
<dbReference type="EMBL" id="JAVRQU010000013">
    <property type="protein sequence ID" value="KAK5696197.1"/>
    <property type="molecule type" value="Genomic_DNA"/>
</dbReference>
<proteinExistence type="predicted"/>
<accession>A0AAN8A0F0</accession>